<keyword evidence="2" id="KW-0732">Signal</keyword>
<feature type="chain" id="PRO_5038338795" description="Intracellular proteinase inhibitor BsuPI domain-containing protein" evidence="2">
    <location>
        <begin position="21"/>
        <end position="185"/>
    </location>
</feature>
<feature type="region of interest" description="Disordered" evidence="1">
    <location>
        <begin position="20"/>
        <end position="83"/>
    </location>
</feature>
<evidence type="ECO:0000259" key="3">
    <source>
        <dbReference type="Pfam" id="PF12690"/>
    </source>
</evidence>
<feature type="signal peptide" evidence="2">
    <location>
        <begin position="1"/>
        <end position="20"/>
    </location>
</feature>
<dbReference type="Gene3D" id="2.60.40.2360">
    <property type="entry name" value="Intracellular proteinase inhibitor BsuPI"/>
    <property type="match status" value="1"/>
</dbReference>
<feature type="compositionally biased region" description="Acidic residues" evidence="1">
    <location>
        <begin position="41"/>
        <end position="68"/>
    </location>
</feature>
<accession>A0A969PST3</accession>
<keyword evidence="5" id="KW-1185">Reference proteome</keyword>
<dbReference type="RefSeq" id="WP_168007903.1">
    <property type="nucleotide sequence ID" value="NZ_JAATHJ010000022.1"/>
</dbReference>
<dbReference type="InterPro" id="IPR020481">
    <property type="entry name" value="Intracell_prot_inh_BsuPI"/>
</dbReference>
<evidence type="ECO:0000256" key="2">
    <source>
        <dbReference type="SAM" id="SignalP"/>
    </source>
</evidence>
<organism evidence="4 5">
    <name type="scientific">Alkalicoccus luteus</name>
    <dbReference type="NCBI Taxonomy" id="1237094"/>
    <lineage>
        <taxon>Bacteria</taxon>
        <taxon>Bacillati</taxon>
        <taxon>Bacillota</taxon>
        <taxon>Bacilli</taxon>
        <taxon>Bacillales</taxon>
        <taxon>Bacillaceae</taxon>
        <taxon>Alkalicoccus</taxon>
    </lineage>
</organism>
<dbReference type="AlphaFoldDB" id="A0A969PST3"/>
<reference evidence="4 5" key="1">
    <citation type="submission" date="2020-03" db="EMBL/GenBank/DDBJ databases">
        <title>Assessment of the enzymatic potential of alkaline-tolerant lipase obtained from Bacillus luteus H11 (technogenic soil) for the bioremediation of saline soils contaminated with petroleum substances.</title>
        <authorList>
            <person name="Kalwasinska A."/>
        </authorList>
    </citation>
    <scope>NUCLEOTIDE SEQUENCE [LARGE SCALE GENOMIC DNA]</scope>
    <source>
        <strain evidence="4 5">H11</strain>
    </source>
</reference>
<dbReference type="InterPro" id="IPR038144">
    <property type="entry name" value="IPI"/>
</dbReference>
<sequence length="185" mass="19735">MKRTAMLAALLLAATACGTADNEEADSPQSIGNNDNNGAEEAPEDPEENEPEENEENNEEAMEGEADMGDLHLQADADEQDGEINVTLTLTNNGDSDAALDFRSGQKYDVKIYDSSGTKVYDYSEDMMFTQALETVELGAGESISYEVRASVNGEGPYQIEAAVTAAELNGEAMSEGELSTETDA</sequence>
<feature type="domain" description="Intracellular proteinase inhibitor BsuPI" evidence="3">
    <location>
        <begin position="72"/>
        <end position="167"/>
    </location>
</feature>
<dbReference type="EMBL" id="JAATHJ010000022">
    <property type="protein sequence ID" value="NJP38429.1"/>
    <property type="molecule type" value="Genomic_DNA"/>
</dbReference>
<evidence type="ECO:0000313" key="4">
    <source>
        <dbReference type="EMBL" id="NJP38429.1"/>
    </source>
</evidence>
<evidence type="ECO:0000313" key="5">
    <source>
        <dbReference type="Proteomes" id="UP000752012"/>
    </source>
</evidence>
<dbReference type="Proteomes" id="UP000752012">
    <property type="component" value="Unassembled WGS sequence"/>
</dbReference>
<protein>
    <recommendedName>
        <fullName evidence="3">Intracellular proteinase inhibitor BsuPI domain-containing protein</fullName>
    </recommendedName>
</protein>
<name>A0A969PST3_9BACI</name>
<proteinExistence type="predicted"/>
<evidence type="ECO:0000256" key="1">
    <source>
        <dbReference type="SAM" id="MobiDB-lite"/>
    </source>
</evidence>
<comment type="caution">
    <text evidence="4">The sequence shown here is derived from an EMBL/GenBank/DDBJ whole genome shotgun (WGS) entry which is preliminary data.</text>
</comment>
<dbReference type="PROSITE" id="PS51257">
    <property type="entry name" value="PROKAR_LIPOPROTEIN"/>
    <property type="match status" value="1"/>
</dbReference>
<dbReference type="Pfam" id="PF12690">
    <property type="entry name" value="BsuPI"/>
    <property type="match status" value="1"/>
</dbReference>
<gene>
    <name evidence="4" type="ORF">HCN83_12605</name>
</gene>